<dbReference type="InterPro" id="IPR042184">
    <property type="entry name" value="YqeY/Aim41_N"/>
</dbReference>
<dbReference type="STRING" id="626369.HMPREF0446_00220"/>
<proteinExistence type="predicted"/>
<dbReference type="eggNOG" id="COG1610">
    <property type="taxonomic scope" value="Bacteria"/>
</dbReference>
<dbReference type="HOGENOM" id="CLU_079430_2_1_9"/>
<evidence type="ECO:0008006" key="3">
    <source>
        <dbReference type="Google" id="ProtNLM"/>
    </source>
</evidence>
<name>D0BJT5_9LACT</name>
<dbReference type="RefSeq" id="WP_006702494.1">
    <property type="nucleotide sequence ID" value="NZ_KI391971.1"/>
</dbReference>
<protein>
    <recommendedName>
        <fullName evidence="3">Glutamyl-tRNA(Gln) amidotransferase subunit E</fullName>
    </recommendedName>
</protein>
<dbReference type="InterPro" id="IPR023168">
    <property type="entry name" value="GatB_Yqey_C_2"/>
</dbReference>
<dbReference type="AlphaFoldDB" id="D0BJT5"/>
<comment type="caution">
    <text evidence="1">The sequence shown here is derived from an EMBL/GenBank/DDBJ whole genome shotgun (WGS) entry which is preliminary data.</text>
</comment>
<sequence>MSLKETLNNDIKTAMKAKDKETLAVLRMIKTAVQAAEIDKKEELNAEEELTILAREAKQRRESLAEFVKAGRDELVAKTEAEIEIVERYLPKQLSVEEVKEVIATVAEKIGATTQKEFGKLMGAVMQELKGKADGNVIKEQVKAHLG</sequence>
<dbReference type="PANTHER" id="PTHR28055:SF1">
    <property type="entry name" value="ALTERED INHERITANCE OF MITOCHONDRIA PROTEIN 41, MITOCHONDRIAL"/>
    <property type="match status" value="1"/>
</dbReference>
<dbReference type="GO" id="GO:0016884">
    <property type="term" value="F:carbon-nitrogen ligase activity, with glutamine as amido-N-donor"/>
    <property type="evidence" value="ECO:0007669"/>
    <property type="project" value="InterPro"/>
</dbReference>
<organism evidence="1 2">
    <name type="scientific">Granulicatella elegans ATCC 700633</name>
    <dbReference type="NCBI Taxonomy" id="626369"/>
    <lineage>
        <taxon>Bacteria</taxon>
        <taxon>Bacillati</taxon>
        <taxon>Bacillota</taxon>
        <taxon>Bacilli</taxon>
        <taxon>Lactobacillales</taxon>
        <taxon>Carnobacteriaceae</taxon>
        <taxon>Granulicatella</taxon>
    </lineage>
</organism>
<dbReference type="EMBL" id="ACRF02000014">
    <property type="protein sequence ID" value="EEW93338.1"/>
    <property type="molecule type" value="Genomic_DNA"/>
</dbReference>
<reference evidence="1" key="2">
    <citation type="submission" date="2011-10" db="EMBL/GenBank/DDBJ databases">
        <title>The Genome Sequence of Granulicatella elegans ATCC 700633.</title>
        <authorList>
            <consortium name="The Broad Institute Genome Sequencing Platform"/>
            <consortium name="The Broad Institute Genome Sequencing Center for Infectious Disease"/>
            <person name="Earl A."/>
            <person name="Ward D."/>
            <person name="Feldgarden M."/>
            <person name="Gevers D."/>
            <person name="Sibley C.D."/>
            <person name="Field T.R."/>
            <person name="Grinwis M."/>
            <person name="Eshaghurshan C.S."/>
            <person name="Surette M.G."/>
            <person name="Young S.K."/>
            <person name="Zeng Q."/>
            <person name="Gargeya S."/>
            <person name="Fitzgerald M."/>
            <person name="Haas B."/>
            <person name="Abouelleil A."/>
            <person name="Alvarado L."/>
            <person name="Arachchi H.M."/>
            <person name="Berlin A."/>
            <person name="Brown A."/>
            <person name="Chapman S.B."/>
            <person name="Chen Z."/>
            <person name="Dunbar C."/>
            <person name="Freedman E."/>
            <person name="Gearin G."/>
            <person name="Goldberg J."/>
            <person name="Griggs A."/>
            <person name="Gujja S."/>
            <person name="Heiman D."/>
            <person name="Howarth C."/>
            <person name="Larson L."/>
            <person name="Lui A."/>
            <person name="MacDonald P.J.P."/>
            <person name="Montmayeur A."/>
            <person name="Murphy C."/>
            <person name="Neiman D."/>
            <person name="Pearson M."/>
            <person name="Priest M."/>
            <person name="Roberts A."/>
            <person name="Saif S."/>
            <person name="Shea T."/>
            <person name="Shenoy N."/>
            <person name="Sisk P."/>
            <person name="Stolte C."/>
            <person name="Sykes S."/>
            <person name="Wortman J."/>
            <person name="Nusbaum C."/>
            <person name="Birren B."/>
        </authorList>
    </citation>
    <scope>NUCLEOTIDE SEQUENCE [LARGE SCALE GENOMIC DNA]</scope>
    <source>
        <strain evidence="1">ATCC 700633</strain>
    </source>
</reference>
<dbReference type="Pfam" id="PF09424">
    <property type="entry name" value="YqeY"/>
    <property type="match status" value="1"/>
</dbReference>
<keyword evidence="2" id="KW-1185">Reference proteome</keyword>
<gene>
    <name evidence="1" type="ORF">HMPREF0446_00220</name>
</gene>
<evidence type="ECO:0000313" key="2">
    <source>
        <dbReference type="Proteomes" id="UP000002939"/>
    </source>
</evidence>
<accession>D0BJT5</accession>
<evidence type="ECO:0000313" key="1">
    <source>
        <dbReference type="EMBL" id="EEW93338.1"/>
    </source>
</evidence>
<dbReference type="PANTHER" id="PTHR28055">
    <property type="entry name" value="ALTERED INHERITANCE OF MITOCHONDRIA PROTEIN 41, MITOCHONDRIAL"/>
    <property type="match status" value="1"/>
</dbReference>
<dbReference type="Gene3D" id="1.10.1510.10">
    <property type="entry name" value="Uncharacterised protein YqeY/AIM41 PF09424, N-terminal domain"/>
    <property type="match status" value="1"/>
</dbReference>
<dbReference type="InterPro" id="IPR019004">
    <property type="entry name" value="YqeY/Aim41"/>
</dbReference>
<dbReference type="Proteomes" id="UP000002939">
    <property type="component" value="Unassembled WGS sequence"/>
</dbReference>
<reference evidence="1" key="1">
    <citation type="submission" date="2009-09" db="EMBL/GenBank/DDBJ databases">
        <authorList>
            <consortium name="The Broad Institute Genome Sequencing Platform"/>
            <person name="Ward D."/>
            <person name="Feldgarden M."/>
            <person name="Earl A."/>
            <person name="Young S.K."/>
            <person name="Zeng Q."/>
            <person name="Koehrsen M."/>
            <person name="Alvarado L."/>
            <person name="Berlin A."/>
            <person name="Bochicchio J."/>
            <person name="Borenstein D."/>
            <person name="Chapman S.B."/>
            <person name="Chen Z."/>
            <person name="Engels R."/>
            <person name="Freedman E."/>
            <person name="Gellesch M."/>
            <person name="Goldberg J."/>
            <person name="Griggs A."/>
            <person name="Gujja S."/>
            <person name="Heilman E."/>
            <person name="Heiman D."/>
            <person name="Hepburn T."/>
            <person name="Howarth C."/>
            <person name="Jen D."/>
            <person name="Larson L."/>
            <person name="Lewis B."/>
            <person name="Mehta T."/>
            <person name="Park D."/>
            <person name="Pearson M."/>
            <person name="Roberts A."/>
            <person name="Saif S."/>
            <person name="Shea T."/>
            <person name="Shenoy N."/>
            <person name="Sisk P."/>
            <person name="Stolte C."/>
            <person name="Sykes S."/>
            <person name="Thomson T."/>
            <person name="Walk T."/>
            <person name="White J."/>
            <person name="Yandava C."/>
            <person name="Sibley C.D."/>
            <person name="Field T.R."/>
            <person name="Grinwis M."/>
            <person name="Eshaghurshan C.S."/>
            <person name="Surette M.G."/>
            <person name="Haas B."/>
            <person name="Nusbaum C."/>
            <person name="Birren B."/>
        </authorList>
    </citation>
    <scope>NUCLEOTIDE SEQUENCE [LARGE SCALE GENOMIC DNA]</scope>
    <source>
        <strain evidence="1">ATCC 700633</strain>
    </source>
</reference>
<dbReference type="InterPro" id="IPR003789">
    <property type="entry name" value="Asn/Gln_tRNA_amidoTrase-B-like"/>
</dbReference>
<dbReference type="OrthoDB" id="9794041at2"/>
<dbReference type="SUPFAM" id="SSF89095">
    <property type="entry name" value="GatB/YqeY motif"/>
    <property type="match status" value="1"/>
</dbReference>
<dbReference type="Gene3D" id="1.10.10.410">
    <property type="match status" value="1"/>
</dbReference>